<keyword evidence="4" id="KW-1185">Reference proteome</keyword>
<keyword evidence="2" id="KW-1133">Transmembrane helix</keyword>
<evidence type="ECO:0008006" key="5">
    <source>
        <dbReference type="Google" id="ProtNLM"/>
    </source>
</evidence>
<accession>A0A3N4KRP2</accession>
<evidence type="ECO:0000256" key="1">
    <source>
        <dbReference type="SAM" id="MobiDB-lite"/>
    </source>
</evidence>
<reference evidence="3 4" key="1">
    <citation type="journal article" date="2018" name="Nat. Ecol. Evol.">
        <title>Pezizomycetes genomes reveal the molecular basis of ectomycorrhizal truffle lifestyle.</title>
        <authorList>
            <person name="Murat C."/>
            <person name="Payen T."/>
            <person name="Noel B."/>
            <person name="Kuo A."/>
            <person name="Morin E."/>
            <person name="Chen J."/>
            <person name="Kohler A."/>
            <person name="Krizsan K."/>
            <person name="Balestrini R."/>
            <person name="Da Silva C."/>
            <person name="Montanini B."/>
            <person name="Hainaut M."/>
            <person name="Levati E."/>
            <person name="Barry K.W."/>
            <person name="Belfiori B."/>
            <person name="Cichocki N."/>
            <person name="Clum A."/>
            <person name="Dockter R.B."/>
            <person name="Fauchery L."/>
            <person name="Guy J."/>
            <person name="Iotti M."/>
            <person name="Le Tacon F."/>
            <person name="Lindquist E.A."/>
            <person name="Lipzen A."/>
            <person name="Malagnac F."/>
            <person name="Mello A."/>
            <person name="Molinier V."/>
            <person name="Miyauchi S."/>
            <person name="Poulain J."/>
            <person name="Riccioni C."/>
            <person name="Rubini A."/>
            <person name="Sitrit Y."/>
            <person name="Splivallo R."/>
            <person name="Traeger S."/>
            <person name="Wang M."/>
            <person name="Zifcakova L."/>
            <person name="Wipf D."/>
            <person name="Zambonelli A."/>
            <person name="Paolocci F."/>
            <person name="Nowrousian M."/>
            <person name="Ottonello S."/>
            <person name="Baldrian P."/>
            <person name="Spatafora J.W."/>
            <person name="Henrissat B."/>
            <person name="Nagy L.G."/>
            <person name="Aury J.M."/>
            <person name="Wincker P."/>
            <person name="Grigoriev I.V."/>
            <person name="Bonfante P."/>
            <person name="Martin F.M."/>
        </authorList>
    </citation>
    <scope>NUCLEOTIDE SEQUENCE [LARGE SCALE GENOMIC DNA]</scope>
    <source>
        <strain evidence="3 4">CCBAS932</strain>
    </source>
</reference>
<feature type="transmembrane region" description="Helical" evidence="2">
    <location>
        <begin position="20"/>
        <end position="39"/>
    </location>
</feature>
<feature type="region of interest" description="Disordered" evidence="1">
    <location>
        <begin position="275"/>
        <end position="303"/>
    </location>
</feature>
<feature type="transmembrane region" description="Helical" evidence="2">
    <location>
        <begin position="45"/>
        <end position="68"/>
    </location>
</feature>
<dbReference type="AlphaFoldDB" id="A0A3N4KRP2"/>
<dbReference type="Proteomes" id="UP000277580">
    <property type="component" value="Unassembled WGS sequence"/>
</dbReference>
<gene>
    <name evidence="3" type="ORF">P167DRAFT_546654</name>
</gene>
<dbReference type="OrthoDB" id="71600at2759"/>
<protein>
    <recommendedName>
        <fullName evidence="5">Tetraspanin Tsp3</fullName>
    </recommendedName>
</protein>
<evidence type="ECO:0000313" key="3">
    <source>
        <dbReference type="EMBL" id="RPB11031.1"/>
    </source>
</evidence>
<name>A0A3N4KRP2_9PEZI</name>
<evidence type="ECO:0000313" key="4">
    <source>
        <dbReference type="Proteomes" id="UP000277580"/>
    </source>
</evidence>
<proteinExistence type="predicted"/>
<keyword evidence="2" id="KW-0812">Transmembrane</keyword>
<feature type="transmembrane region" description="Helical" evidence="2">
    <location>
        <begin position="89"/>
        <end position="108"/>
    </location>
</feature>
<evidence type="ECO:0000256" key="2">
    <source>
        <dbReference type="SAM" id="Phobius"/>
    </source>
</evidence>
<dbReference type="EMBL" id="ML119138">
    <property type="protein sequence ID" value="RPB11031.1"/>
    <property type="molecule type" value="Genomic_DNA"/>
</dbReference>
<keyword evidence="2" id="KW-0472">Membrane</keyword>
<sequence>MSNSTARELIRRLTFNHSPIITAFCVLSTGLVVLAAYFWSVVEKVNIPITPGLAEAATFLPAANFAAMRYIAKRPRGAQNRRPEWDIKTGIISILLIIIDTVVVTQSLNNMPKSAIGCTLERTWRAWFRTKDAAHIKAVQEALNCCGFNTFKDQAWPFPDNDTKAEQCSLQSKTRTPCYQPWSQTHQLSASVFMMVAAVTLLSKVYMAPVCGVLGGCFGADGAPGTQRLLADGPVNGDQHNGTSRAIAGLRIRPDERARALENNDDDIESVIDENSRLLNNGQTTYETPGQLESGERPILANADNSVWDNEYSRGGHR</sequence>
<organism evidence="3 4">
    <name type="scientific">Morchella conica CCBAS932</name>
    <dbReference type="NCBI Taxonomy" id="1392247"/>
    <lineage>
        <taxon>Eukaryota</taxon>
        <taxon>Fungi</taxon>
        <taxon>Dikarya</taxon>
        <taxon>Ascomycota</taxon>
        <taxon>Pezizomycotina</taxon>
        <taxon>Pezizomycetes</taxon>
        <taxon>Pezizales</taxon>
        <taxon>Morchellaceae</taxon>
        <taxon>Morchella</taxon>
    </lineage>
</organism>
<dbReference type="InParanoid" id="A0A3N4KRP2"/>
<feature type="compositionally biased region" description="Polar residues" evidence="1">
    <location>
        <begin position="277"/>
        <end position="288"/>
    </location>
</feature>